<keyword evidence="3" id="KW-1185">Reference proteome</keyword>
<keyword evidence="1" id="KW-1133">Transmembrane helix</keyword>
<protein>
    <submittedName>
        <fullName evidence="2">Quinol-cytochrome oxidoreductase complex cytochrome b subunit</fullName>
    </submittedName>
</protein>
<feature type="transmembrane region" description="Helical" evidence="1">
    <location>
        <begin position="26"/>
        <end position="46"/>
    </location>
</feature>
<gene>
    <name evidence="2" type="ORF">HNP21_004909</name>
</gene>
<evidence type="ECO:0000256" key="1">
    <source>
        <dbReference type="SAM" id="Phobius"/>
    </source>
</evidence>
<feature type="transmembrane region" description="Helical" evidence="1">
    <location>
        <begin position="84"/>
        <end position="102"/>
    </location>
</feature>
<dbReference type="RefSeq" id="WP_182527786.1">
    <property type="nucleotide sequence ID" value="NZ_JACJHT010000006.1"/>
</dbReference>
<dbReference type="AlphaFoldDB" id="A0A7W3RH34"/>
<accession>A0A7W3RH34</accession>
<evidence type="ECO:0000313" key="3">
    <source>
        <dbReference type="Proteomes" id="UP000543174"/>
    </source>
</evidence>
<evidence type="ECO:0000313" key="2">
    <source>
        <dbReference type="EMBL" id="MBA9041779.1"/>
    </source>
</evidence>
<dbReference type="Pfam" id="PF10823">
    <property type="entry name" value="DUF2568"/>
    <property type="match status" value="1"/>
</dbReference>
<comment type="caution">
    <text evidence="2">The sequence shown here is derived from an EMBL/GenBank/DDBJ whole genome shotgun (WGS) entry which is preliminary data.</text>
</comment>
<organism evidence="2 3">
    <name type="scientific">Priestia aryabhattai</name>
    <name type="common">Bacillus aryabhattai</name>
    <dbReference type="NCBI Taxonomy" id="412384"/>
    <lineage>
        <taxon>Bacteria</taxon>
        <taxon>Bacillati</taxon>
        <taxon>Bacillota</taxon>
        <taxon>Bacilli</taxon>
        <taxon>Bacillales</taxon>
        <taxon>Bacillaceae</taxon>
        <taxon>Priestia</taxon>
    </lineage>
</organism>
<dbReference type="EMBL" id="JACJHT010000006">
    <property type="protein sequence ID" value="MBA9041779.1"/>
    <property type="molecule type" value="Genomic_DNA"/>
</dbReference>
<name>A0A7W3RH34_PRIAR</name>
<reference evidence="2" key="1">
    <citation type="submission" date="2020-08" db="EMBL/GenBank/DDBJ databases">
        <title>Functional genomics of gut bacteria from endangered species of beetles.</title>
        <authorList>
            <person name="Carlos-Shanley C."/>
        </authorList>
    </citation>
    <scope>NUCLEOTIDE SEQUENCE [LARGE SCALE GENOMIC DNA]</scope>
    <source>
        <strain evidence="2">S00060</strain>
    </source>
</reference>
<proteinExistence type="predicted"/>
<feature type="transmembrane region" description="Helical" evidence="1">
    <location>
        <begin position="58"/>
        <end position="78"/>
    </location>
</feature>
<keyword evidence="1" id="KW-0472">Membrane</keyword>
<dbReference type="Proteomes" id="UP000543174">
    <property type="component" value="Unassembled WGS sequence"/>
</dbReference>
<dbReference type="InterPro" id="IPR021214">
    <property type="entry name" value="DUF2568"/>
</dbReference>
<keyword evidence="1" id="KW-0812">Transmembrane</keyword>
<sequence>MALRFSLELFALGSLAYWGAQTGKGVMRVLLAIGAPLIIATVWGVFGSPRSQVQLSMSMHIMLELLVFGLPSVALYATGKHSLAIIYITIAIINRILMYMWGQQ</sequence>